<dbReference type="PROSITE" id="PS50600">
    <property type="entry name" value="ULP_PROTEASE"/>
    <property type="match status" value="1"/>
</dbReference>
<feature type="compositionally biased region" description="Basic and acidic residues" evidence="6">
    <location>
        <begin position="1047"/>
        <end position="1144"/>
    </location>
</feature>
<comment type="caution">
    <text evidence="8">The sequence shown here is derived from an EMBL/GenBank/DDBJ whole genome shotgun (WGS) entry which is preliminary data.</text>
</comment>
<dbReference type="GO" id="GO:0005634">
    <property type="term" value="C:nucleus"/>
    <property type="evidence" value="ECO:0007669"/>
    <property type="project" value="TreeGrafter"/>
</dbReference>
<reference evidence="8" key="1">
    <citation type="journal article" date="2022" name="DNA Res.">
        <title>Genome analysis of five recently described species of the CUG-Ser clade uncovers Candida theae as a new hybrid lineage with pathogenic potential in the Candida parapsilosis species complex.</title>
        <authorList>
            <person name="Mixao V."/>
            <person name="Del Olmo V."/>
            <person name="Hegedusova E."/>
            <person name="Saus E."/>
            <person name="Pryszcz L."/>
            <person name="Cillingova A."/>
            <person name="Nosek J."/>
            <person name="Gabaldon T."/>
        </authorList>
    </citation>
    <scope>NUCLEOTIDE SEQUENCE</scope>
    <source>
        <strain evidence="8">CBS 10844</strain>
    </source>
</reference>
<dbReference type="GO" id="GO:0016926">
    <property type="term" value="P:protein desumoylation"/>
    <property type="evidence" value="ECO:0007669"/>
    <property type="project" value="TreeGrafter"/>
</dbReference>
<evidence type="ECO:0000256" key="6">
    <source>
        <dbReference type="SAM" id="MobiDB-lite"/>
    </source>
</evidence>
<evidence type="ECO:0000313" key="8">
    <source>
        <dbReference type="EMBL" id="KAI3402597.2"/>
    </source>
</evidence>
<name>A0AAI9ST74_9ASCO</name>
<dbReference type="GO" id="GO:0005737">
    <property type="term" value="C:cytoplasm"/>
    <property type="evidence" value="ECO:0007669"/>
    <property type="project" value="TreeGrafter"/>
</dbReference>
<keyword evidence="5" id="KW-0378">Hydrolase</keyword>
<feature type="compositionally biased region" description="Basic and acidic residues" evidence="6">
    <location>
        <begin position="803"/>
        <end position="832"/>
    </location>
</feature>
<feature type="compositionally biased region" description="Low complexity" evidence="6">
    <location>
        <begin position="891"/>
        <end position="903"/>
    </location>
</feature>
<dbReference type="Proteomes" id="UP001202479">
    <property type="component" value="Unassembled WGS sequence"/>
</dbReference>
<dbReference type="InterPro" id="IPR003653">
    <property type="entry name" value="Peptidase_C48_C"/>
</dbReference>
<keyword evidence="3" id="KW-0645">Protease</keyword>
<proteinExistence type="inferred from homology"/>
<keyword evidence="2" id="KW-0597">Phosphoprotein</keyword>
<dbReference type="EMBL" id="JAHUZD010000143">
    <property type="protein sequence ID" value="KAI3402597.2"/>
    <property type="molecule type" value="Genomic_DNA"/>
</dbReference>
<feature type="region of interest" description="Disordered" evidence="6">
    <location>
        <begin position="803"/>
        <end position="844"/>
    </location>
</feature>
<dbReference type="InterPro" id="IPR038765">
    <property type="entry name" value="Papain-like_cys_pep_sf"/>
</dbReference>
<feature type="compositionally biased region" description="Acidic residues" evidence="6">
    <location>
        <begin position="711"/>
        <end position="720"/>
    </location>
</feature>
<gene>
    <name evidence="8" type="ORF">KGF56_004689</name>
</gene>
<feature type="region of interest" description="Disordered" evidence="6">
    <location>
        <begin position="1026"/>
        <end position="1155"/>
    </location>
</feature>
<evidence type="ECO:0000256" key="3">
    <source>
        <dbReference type="ARBA" id="ARBA00022670"/>
    </source>
</evidence>
<evidence type="ECO:0000259" key="7">
    <source>
        <dbReference type="PROSITE" id="PS50600"/>
    </source>
</evidence>
<accession>A0AAI9ST74</accession>
<dbReference type="AlphaFoldDB" id="A0AAI9ST74"/>
<dbReference type="GO" id="GO:0006508">
    <property type="term" value="P:proteolysis"/>
    <property type="evidence" value="ECO:0007669"/>
    <property type="project" value="UniProtKB-KW"/>
</dbReference>
<organism evidence="8 9">
    <name type="scientific">Candida oxycetoniae</name>
    <dbReference type="NCBI Taxonomy" id="497107"/>
    <lineage>
        <taxon>Eukaryota</taxon>
        <taxon>Fungi</taxon>
        <taxon>Dikarya</taxon>
        <taxon>Ascomycota</taxon>
        <taxon>Saccharomycotina</taxon>
        <taxon>Pichiomycetes</taxon>
        <taxon>Debaryomycetaceae</taxon>
        <taxon>Candida/Lodderomyces clade</taxon>
        <taxon>Candida</taxon>
    </lineage>
</organism>
<dbReference type="Pfam" id="PF02902">
    <property type="entry name" value="Peptidase_C48"/>
    <property type="match status" value="1"/>
</dbReference>
<evidence type="ECO:0000313" key="9">
    <source>
        <dbReference type="Proteomes" id="UP001202479"/>
    </source>
</evidence>
<evidence type="ECO:0000256" key="5">
    <source>
        <dbReference type="ARBA" id="ARBA00022801"/>
    </source>
</evidence>
<feature type="compositionally biased region" description="Basic and acidic residues" evidence="6">
    <location>
        <begin position="1179"/>
        <end position="1194"/>
    </location>
</feature>
<dbReference type="Gene3D" id="3.40.395.10">
    <property type="entry name" value="Adenoviral Proteinase, Chain A"/>
    <property type="match status" value="1"/>
</dbReference>
<feature type="region of interest" description="Disordered" evidence="6">
    <location>
        <begin position="876"/>
        <end position="930"/>
    </location>
</feature>
<evidence type="ECO:0000256" key="1">
    <source>
        <dbReference type="ARBA" id="ARBA00005234"/>
    </source>
</evidence>
<feature type="region of interest" description="Disordered" evidence="6">
    <location>
        <begin position="1"/>
        <end position="59"/>
    </location>
</feature>
<feature type="domain" description="Ubiquitin-like protease family profile" evidence="7">
    <location>
        <begin position="455"/>
        <end position="655"/>
    </location>
</feature>
<keyword evidence="9" id="KW-1185">Reference proteome</keyword>
<feature type="compositionally biased region" description="Basic and acidic residues" evidence="6">
    <location>
        <begin position="1"/>
        <end position="13"/>
    </location>
</feature>
<feature type="region of interest" description="Disordered" evidence="6">
    <location>
        <begin position="356"/>
        <end position="375"/>
    </location>
</feature>
<dbReference type="InterPro" id="IPR051947">
    <property type="entry name" value="Sentrin-specific_protease"/>
</dbReference>
<keyword evidence="4" id="KW-0833">Ubl conjugation pathway</keyword>
<evidence type="ECO:0000256" key="2">
    <source>
        <dbReference type="ARBA" id="ARBA00022553"/>
    </source>
</evidence>
<dbReference type="GeneID" id="73382304"/>
<feature type="region of interest" description="Disordered" evidence="6">
    <location>
        <begin position="702"/>
        <end position="783"/>
    </location>
</feature>
<comment type="similarity">
    <text evidence="1">Belongs to the peptidase C48 family.</text>
</comment>
<feature type="region of interest" description="Disordered" evidence="6">
    <location>
        <begin position="1179"/>
        <end position="1207"/>
    </location>
</feature>
<dbReference type="SUPFAM" id="SSF54001">
    <property type="entry name" value="Cysteine proteinases"/>
    <property type="match status" value="1"/>
</dbReference>
<sequence>MINHAFENKEITTKKKLSKSPRNGGFHPTDTLLSSPLSKPSPMSNPIRVEKSSTDVSQVLQDSKQNRLRLDSLTHYKPHHSLADSTKHTYFPKRNRDKNLDSQEIIESRDSLLLLAKKTRGKISEVRDCSGRYLNLNEHRLREPPRVCQSLRSYEYSGKPLAQRYRGPGIALAVSSNGRFIYICKDQQPVDDFVVDIDKHLKQFVFRSDSFAMKLNDRFEYITAIHDGTVVKFRDYFKEYPNPKVQFGIFAEENRSKEPVAVPSISKKLVAVPSISKEPVAVPSISKEPVAVPSISKEPIAVPSISKEPIAVPSISKEPVAVPSISKAPKVIDPLKNVVVRSALRRSCRVLPTEKSVRSEKSVERKDSVEKREPFEKKESVERKQFVELEKPANKLEKNSKTSRKAEFDGDDVQLIEANGNDYAKFFNNVNHVGPEVVPSFHPELRFKFNDGTEMFINRKDFETLFHNNWVNDLLIDFGLKYSIQKSIEEGKVKSNEIYAFNSFFYTKLVSKEKEGPQDYYGNIRRWLQKIDLMSYPYVVIPINEDLHWYCCIVRNLPALLKAEKENKARVEADSDVEEVDPKVKSTADIFVFDSLGMRRDHVKVPLKQFIIGYCKEKYDLDIAKDHIRVHSARVPRQRNFNDCGVHVLFNVRKWLNRIPECEAHWRKFQPGTVKHLFPAEERNRERIFWVETLLQLHSEQDYRAEHSSDEESDDDIEILEDNRTSSSRRNKLHGDVGQRETMKKSTSQKDKSESITNDNVLSVAKEDVPESTSVKKKETESFKSGDEIVIPNSLKVEVDEFREKLSKTEQMEEKEEEKKEKKKEKIDKESTRSATSNNDIYEVCEEKVGKDLLTGKKLNTKNSYSELIEVTEERIKVDGDGFSSPPSPPSSSSSSSTLTKSTSSKDGKQTNKSSNGYIKDSEGKVKNSSLPQNFYDSFNQLNSSDDRFSVASVASASKLARENGVKINTESSVNACVEANDMSRWPKLSDVLEMKAATIDPFGNTSQSNAPSIVKKSKIERFLVPAKEEDENVGGARGDESVSNEARARGDESASNEARARGDESASKESRAGGDESASKESRAGGDESASKESRAGGDESASKESRAGGDESASKESRAGGDESASKDGKVFDINESFENKTKTSPLKRKRGNKIIKMNCFDIESDTNSNVEEIIDLSRDVSSEKNKDEKRTSSHSNFSKRRRLL</sequence>
<protein>
    <recommendedName>
        <fullName evidence="7">Ubiquitin-like protease family profile domain-containing protein</fullName>
    </recommendedName>
</protein>
<feature type="compositionally biased region" description="Basic and acidic residues" evidence="6">
    <location>
        <begin position="765"/>
        <end position="783"/>
    </location>
</feature>
<feature type="compositionally biased region" description="Basic and acidic residues" evidence="6">
    <location>
        <begin position="733"/>
        <end position="754"/>
    </location>
</feature>
<dbReference type="GO" id="GO:0070139">
    <property type="term" value="F:SUMO-specific endopeptidase activity"/>
    <property type="evidence" value="ECO:0007669"/>
    <property type="project" value="TreeGrafter"/>
</dbReference>
<dbReference type="PANTHER" id="PTHR46896:SF3">
    <property type="entry name" value="FI06413P-RELATED"/>
    <property type="match status" value="1"/>
</dbReference>
<evidence type="ECO:0000256" key="4">
    <source>
        <dbReference type="ARBA" id="ARBA00022786"/>
    </source>
</evidence>
<dbReference type="PANTHER" id="PTHR46896">
    <property type="entry name" value="SENTRIN-SPECIFIC PROTEASE"/>
    <property type="match status" value="1"/>
</dbReference>
<feature type="compositionally biased region" description="Low complexity" evidence="6">
    <location>
        <begin position="32"/>
        <end position="44"/>
    </location>
</feature>
<dbReference type="RefSeq" id="XP_049178344.1">
    <property type="nucleotide sequence ID" value="XM_049326155.1"/>
</dbReference>